<dbReference type="PANTHER" id="PTHR44591:SF25">
    <property type="entry name" value="CHEMOTAXIS TWO-COMPONENT RESPONSE REGULATOR"/>
    <property type="match status" value="1"/>
</dbReference>
<dbReference type="SMART" id="SM00448">
    <property type="entry name" value="REC"/>
    <property type="match status" value="1"/>
</dbReference>
<dbReference type="Proteomes" id="UP000240009">
    <property type="component" value="Unassembled WGS sequence"/>
</dbReference>
<dbReference type="InterPro" id="IPR011006">
    <property type="entry name" value="CheY-like_superfamily"/>
</dbReference>
<dbReference type="Pfam" id="PF00072">
    <property type="entry name" value="Response_reg"/>
    <property type="match status" value="1"/>
</dbReference>
<reference evidence="4 5" key="1">
    <citation type="submission" date="2018-02" db="EMBL/GenBank/DDBJ databases">
        <title>Comparative genomes isolates from brazilian mangrove.</title>
        <authorList>
            <person name="Araujo J.E."/>
            <person name="Taketani R.G."/>
            <person name="Silva M.C.P."/>
            <person name="Loureco M.V."/>
            <person name="Andreote F.D."/>
        </authorList>
    </citation>
    <scope>NUCLEOTIDE SEQUENCE [LARGE SCALE GENOMIC DNA]</scope>
    <source>
        <strain evidence="4 5">HEX-2 MGV</strain>
    </source>
</reference>
<dbReference type="PANTHER" id="PTHR44591">
    <property type="entry name" value="STRESS RESPONSE REGULATOR PROTEIN 1"/>
    <property type="match status" value="1"/>
</dbReference>
<sequence>MNVAVETPKILLIEDDSVFRMLIKRLLGSDYQIDEASSIESGRSLLSTERFQCVLLDYRLPDGTGFQVLPDAIARELPVVMMTAMGHEQLAIDAIKQGCQDYLIKDDLTRATLCRSLTNAMRHVQSDRQSMRHRQTLQRVIQVAATKCRQTTSAIRQACLDGATDLEAKAPFLDQLDHLMDGLTAYSRLASTSWHAEPVRLSEVLAEVLHEMKNRTADLEIEVSDQTTTTFKSDREAVQSICRGLFDFLIEDGTPEATFAVYSEIEQGQILLKFVPKTKSIEELQAQLSSRAALTADDTVCTGIEIIRLLVEQLQGTIWAETQDGQVQIRVDLPNGNQLDGLPTF</sequence>
<dbReference type="OrthoDB" id="291124at2"/>
<dbReference type="InterPro" id="IPR001789">
    <property type="entry name" value="Sig_transdc_resp-reg_receiver"/>
</dbReference>
<dbReference type="EMBL" id="PUIA01000010">
    <property type="protein sequence ID" value="PQO40792.1"/>
    <property type="molecule type" value="Genomic_DNA"/>
</dbReference>
<dbReference type="PROSITE" id="PS50110">
    <property type="entry name" value="RESPONSE_REGULATORY"/>
    <property type="match status" value="1"/>
</dbReference>
<dbReference type="Gene3D" id="3.40.50.2300">
    <property type="match status" value="1"/>
</dbReference>
<evidence type="ECO:0000256" key="1">
    <source>
        <dbReference type="ARBA" id="ARBA00022553"/>
    </source>
</evidence>
<dbReference type="Gene3D" id="3.30.565.10">
    <property type="entry name" value="Histidine kinase-like ATPase, C-terminal domain"/>
    <property type="match status" value="1"/>
</dbReference>
<comment type="caution">
    <text evidence="4">The sequence shown here is derived from an EMBL/GenBank/DDBJ whole genome shotgun (WGS) entry which is preliminary data.</text>
</comment>
<gene>
    <name evidence="4" type="ORF">C5Y96_01060</name>
</gene>
<evidence type="ECO:0000259" key="3">
    <source>
        <dbReference type="PROSITE" id="PS50110"/>
    </source>
</evidence>
<dbReference type="GO" id="GO:0000160">
    <property type="term" value="P:phosphorelay signal transduction system"/>
    <property type="evidence" value="ECO:0007669"/>
    <property type="project" value="InterPro"/>
</dbReference>
<evidence type="ECO:0000313" key="5">
    <source>
        <dbReference type="Proteomes" id="UP000240009"/>
    </source>
</evidence>
<protein>
    <recommendedName>
        <fullName evidence="3">Response regulatory domain-containing protein</fullName>
    </recommendedName>
</protein>
<dbReference type="CDD" id="cd00156">
    <property type="entry name" value="REC"/>
    <property type="match status" value="1"/>
</dbReference>
<dbReference type="InterPro" id="IPR036890">
    <property type="entry name" value="HATPase_C_sf"/>
</dbReference>
<feature type="modified residue" description="4-aspartylphosphate" evidence="2">
    <location>
        <position position="57"/>
    </location>
</feature>
<evidence type="ECO:0000313" key="4">
    <source>
        <dbReference type="EMBL" id="PQO40792.1"/>
    </source>
</evidence>
<dbReference type="SUPFAM" id="SSF52172">
    <property type="entry name" value="CheY-like"/>
    <property type="match status" value="1"/>
</dbReference>
<name>A0A2S8G8K8_9BACT</name>
<dbReference type="InterPro" id="IPR050595">
    <property type="entry name" value="Bact_response_regulator"/>
</dbReference>
<proteinExistence type="predicted"/>
<accession>A0A2S8G8K8</accession>
<feature type="domain" description="Response regulatory" evidence="3">
    <location>
        <begin position="9"/>
        <end position="120"/>
    </location>
</feature>
<dbReference type="AlphaFoldDB" id="A0A2S8G8K8"/>
<keyword evidence="1 2" id="KW-0597">Phosphoprotein</keyword>
<evidence type="ECO:0000256" key="2">
    <source>
        <dbReference type="PROSITE-ProRule" id="PRU00169"/>
    </source>
</evidence>
<dbReference type="RefSeq" id="WP_105349699.1">
    <property type="nucleotide sequence ID" value="NZ_PUIA01000010.1"/>
</dbReference>
<organism evidence="4 5">
    <name type="scientific">Blastopirellula marina</name>
    <dbReference type="NCBI Taxonomy" id="124"/>
    <lineage>
        <taxon>Bacteria</taxon>
        <taxon>Pseudomonadati</taxon>
        <taxon>Planctomycetota</taxon>
        <taxon>Planctomycetia</taxon>
        <taxon>Pirellulales</taxon>
        <taxon>Pirellulaceae</taxon>
        <taxon>Blastopirellula</taxon>
    </lineage>
</organism>